<proteinExistence type="inferred from homology"/>
<evidence type="ECO:0000256" key="8">
    <source>
        <dbReference type="ARBA" id="ARBA00023295"/>
    </source>
</evidence>
<keyword evidence="6" id="KW-0378">Hydrolase</keyword>
<dbReference type="EMBL" id="JH651379">
    <property type="protein sequence ID" value="EIJ38636.1"/>
    <property type="molecule type" value="Genomic_DNA"/>
</dbReference>
<dbReference type="HOGENOM" id="CLU_002346_0_2_10"/>
<evidence type="ECO:0000313" key="12">
    <source>
        <dbReference type="Proteomes" id="UP000004690"/>
    </source>
</evidence>
<dbReference type="Proteomes" id="UP000004690">
    <property type="component" value="Unassembled WGS sequence"/>
</dbReference>
<dbReference type="Pfam" id="PF16353">
    <property type="entry name" value="LacZ_4"/>
    <property type="match status" value="1"/>
</dbReference>
<comment type="catalytic activity">
    <reaction evidence="1">
        <text>Hydrolysis of terminal non-reducing beta-D-galactose residues in beta-D-galactosides.</text>
        <dbReference type="EC" id="3.2.1.23"/>
    </reaction>
</comment>
<dbReference type="PANTHER" id="PTHR46323">
    <property type="entry name" value="BETA-GALACTOSIDASE"/>
    <property type="match status" value="1"/>
</dbReference>
<feature type="domain" description="Beta galactosidase small chain/" evidence="10">
    <location>
        <begin position="791"/>
        <end position="1099"/>
    </location>
</feature>
<dbReference type="AlphaFoldDB" id="I3C4U3"/>
<dbReference type="InterPro" id="IPR008979">
    <property type="entry name" value="Galactose-bd-like_sf"/>
</dbReference>
<dbReference type="OrthoDB" id="9801077at2"/>
<reference evidence="11 12" key="1">
    <citation type="submission" date="2012-02" db="EMBL/GenBank/DDBJ databases">
        <title>Improved High-Quality Draft genome of Joostella marina DSM 19592.</title>
        <authorList>
            <consortium name="US DOE Joint Genome Institute (JGI-PGF)"/>
            <person name="Lucas S."/>
            <person name="Copeland A."/>
            <person name="Lapidus A."/>
            <person name="Bruce D."/>
            <person name="Goodwin L."/>
            <person name="Pitluck S."/>
            <person name="Peters L."/>
            <person name="Chertkov O."/>
            <person name="Ovchinnikova G."/>
            <person name="Kyrpides N."/>
            <person name="Mavromatis K."/>
            <person name="Detter J.C."/>
            <person name="Han C."/>
            <person name="Land M."/>
            <person name="Hauser L."/>
            <person name="Markowitz V."/>
            <person name="Cheng J.-F."/>
            <person name="Hugenholtz P."/>
            <person name="Woyke T."/>
            <person name="Wu D."/>
            <person name="Tindall B."/>
            <person name="Brambilla E."/>
            <person name="Klenk H.-P."/>
            <person name="Eisen J.A."/>
        </authorList>
    </citation>
    <scope>NUCLEOTIDE SEQUENCE [LARGE SCALE GENOMIC DNA]</scope>
    <source>
        <strain evidence="11 12">DSM 19592</strain>
    </source>
</reference>
<keyword evidence="8" id="KW-0326">Glycosidase</keyword>
<dbReference type="Gene3D" id="2.70.98.10">
    <property type="match status" value="1"/>
</dbReference>
<dbReference type="InterPro" id="IPR006104">
    <property type="entry name" value="Glyco_hydro_2_N"/>
</dbReference>
<dbReference type="GO" id="GO:0030246">
    <property type="term" value="F:carbohydrate binding"/>
    <property type="evidence" value="ECO:0007669"/>
    <property type="project" value="InterPro"/>
</dbReference>
<dbReference type="Pfam" id="PF02929">
    <property type="entry name" value="Bgal_small_N"/>
    <property type="match status" value="1"/>
</dbReference>
<dbReference type="SUPFAM" id="SSF74650">
    <property type="entry name" value="Galactose mutarotase-like"/>
    <property type="match status" value="1"/>
</dbReference>
<dbReference type="InterPro" id="IPR036156">
    <property type="entry name" value="Beta-gal/glucu_dom_sf"/>
</dbReference>
<dbReference type="Pfam" id="PF02836">
    <property type="entry name" value="Glyco_hydro_2_C"/>
    <property type="match status" value="1"/>
</dbReference>
<dbReference type="InterPro" id="IPR013783">
    <property type="entry name" value="Ig-like_fold"/>
</dbReference>
<evidence type="ECO:0000256" key="1">
    <source>
        <dbReference type="ARBA" id="ARBA00001412"/>
    </source>
</evidence>
<keyword evidence="7" id="KW-0106">Calcium</keyword>
<protein>
    <recommendedName>
        <fullName evidence="5">beta-galactosidase</fullName>
        <ecNumber evidence="5">3.2.1.23</ecNumber>
    </recommendedName>
    <alternativeName>
        <fullName evidence="9">Lactase</fullName>
    </alternativeName>
</protein>
<dbReference type="SUPFAM" id="SSF49785">
    <property type="entry name" value="Galactose-binding domain-like"/>
    <property type="match status" value="1"/>
</dbReference>
<dbReference type="Gene3D" id="2.60.40.10">
    <property type="entry name" value="Immunoglobulins"/>
    <property type="match status" value="2"/>
</dbReference>
<evidence type="ECO:0000256" key="3">
    <source>
        <dbReference type="ARBA" id="ARBA00007401"/>
    </source>
</evidence>
<dbReference type="InterPro" id="IPR014718">
    <property type="entry name" value="GH-type_carb-bd"/>
</dbReference>
<comment type="cofactor">
    <cofactor evidence="2">
        <name>Ca(2+)</name>
        <dbReference type="ChEBI" id="CHEBI:29108"/>
    </cofactor>
</comment>
<dbReference type="Gene3D" id="3.20.20.80">
    <property type="entry name" value="Glycosidases"/>
    <property type="match status" value="1"/>
</dbReference>
<dbReference type="SUPFAM" id="SSF51445">
    <property type="entry name" value="(Trans)glycosidases"/>
    <property type="match status" value="1"/>
</dbReference>
<dbReference type="InterPro" id="IPR006102">
    <property type="entry name" value="Ig-like_GH2"/>
</dbReference>
<dbReference type="PROSITE" id="PS00608">
    <property type="entry name" value="GLYCOSYL_HYDROL_F2_2"/>
    <property type="match status" value="1"/>
</dbReference>
<dbReference type="Pfam" id="PF02837">
    <property type="entry name" value="Glyco_hydro_2_N"/>
    <property type="match status" value="1"/>
</dbReference>
<dbReference type="Gene3D" id="2.60.120.260">
    <property type="entry name" value="Galactose-binding domain-like"/>
    <property type="match status" value="1"/>
</dbReference>
<dbReference type="EC" id="3.2.1.23" evidence="5"/>
<comment type="similarity">
    <text evidence="3">Belongs to the glycosyl hydrolase 2 family.</text>
</comment>
<dbReference type="RefSeq" id="WP_008611892.1">
    <property type="nucleotide sequence ID" value="NZ_JH651379.1"/>
</dbReference>
<dbReference type="GO" id="GO:0005990">
    <property type="term" value="P:lactose catabolic process"/>
    <property type="evidence" value="ECO:0007669"/>
    <property type="project" value="TreeGrafter"/>
</dbReference>
<dbReference type="PRINTS" id="PR00132">
    <property type="entry name" value="GLHYDRLASE2"/>
</dbReference>
<dbReference type="eggNOG" id="COG3250">
    <property type="taxonomic scope" value="Bacteria"/>
</dbReference>
<dbReference type="InterPro" id="IPR006101">
    <property type="entry name" value="Glyco_hydro_2"/>
</dbReference>
<comment type="subunit">
    <text evidence="4">Monomer.</text>
</comment>
<dbReference type="GO" id="GO:0004565">
    <property type="term" value="F:beta-galactosidase activity"/>
    <property type="evidence" value="ECO:0007669"/>
    <property type="project" value="UniProtKB-EC"/>
</dbReference>
<evidence type="ECO:0000256" key="6">
    <source>
        <dbReference type="ARBA" id="ARBA00022801"/>
    </source>
</evidence>
<accession>I3C4U3</accession>
<evidence type="ECO:0000259" key="10">
    <source>
        <dbReference type="SMART" id="SM01038"/>
    </source>
</evidence>
<evidence type="ECO:0000256" key="9">
    <source>
        <dbReference type="ARBA" id="ARBA00032230"/>
    </source>
</evidence>
<organism evidence="11 12">
    <name type="scientific">Galbibacter orientalis DSM 19592</name>
    <dbReference type="NCBI Taxonomy" id="926559"/>
    <lineage>
        <taxon>Bacteria</taxon>
        <taxon>Pseudomonadati</taxon>
        <taxon>Bacteroidota</taxon>
        <taxon>Flavobacteriia</taxon>
        <taxon>Flavobacteriales</taxon>
        <taxon>Flavobacteriaceae</taxon>
        <taxon>Galbibacter</taxon>
    </lineage>
</organism>
<dbReference type="InterPro" id="IPR004199">
    <property type="entry name" value="B-gal_small/dom_5"/>
</dbReference>
<dbReference type="STRING" id="926559.JoomaDRAFT_1624"/>
<gene>
    <name evidence="11" type="ORF">JoomaDRAFT_1624</name>
</gene>
<sequence>MKQLKFIGIIFLLNYTFSFSQEIPNSLEYYIENPKVISENKEDAHATFYSFSSEENAKNNNWKTSKNYLSLDGTWKFKWVKKPTDRPQNFIDPTTSVDNWANIKVPANWEIEGFGTPIYVNHQYEFADYKAPISKEITFIDGVYPANPGKVPHDYNPVGSYRREFVIDQNWSNKEVFLHIGAMKSGGFVWINGKYVGYSQGSKLPAEFNISKYLHSGKNTIALQIFRWTDGSYLECQDFWRISGIERSVYLYAQPKTRIKDVEITATTDQSYSDGVLDLTVAIENKATKRKKLEIAYKIFDQNDVLVANDIQEFTLEPQKDVAVDFSAYVIGAMLWTAETPNLYKVIVSTKEKRGDLLEVISNDVGFRTVEISGGLLKLNGQTITLKGVNTQEHNPETGHVVSEEQILKDIKLWKENNINAVRLSHYPQSEKFYELCDRYGIYVVDEANIESHGMYYGEHSLAKKPEWEKAHIDRMLRMVARDKNHPSVIIWSMGNEAGNGVNFFKAYEEIKNLDPQKRPVQYERAYKPEDGNLFDMDTNTDIIVPQYPSPATFEAVGTSLTDRPFIPSEYAHSMGNSTGNFQDYWDVIEQHDNLQGGFIWDWVDQSIWKVNEGGQKFYAYGGDFGENMPTDNSFLNNGIIFPDRTPQPALHEVKKAHEFINFKYKGINRDNAVRILVENLYDFIGLDWFAITANVKADGEILKTISMDQLNIAPHTGKLIRIPLDGIQFQPNTEYFVEVSAKLNWDNGILKKGHEVAHEQIRLDNKIKWNSTAFKNNKAINKNDTKEILSLYNDDFELKFNKKDGIISSYIYKGNELIKDGNGPKPNFWRAPTDNDFGNRMHEKNIEWKRASLHANVSSFKEKKIEDNSYKVMVVYALPGVNTTLETTYTIYGNGVVKIDNKLNKTTYSADIPRVGMQMQLPKKYEQLTYFGRGPWENYQDRNASAFVDLYKSTVKAQYVPYIRPQENGYKTEIRWVALTAESQEGLLIVSSEENEKNIGISALHMLNKDFDATSGISYNQEKKNSEEHFVNDDTYSDGMPQVNISKHTTDIVEKDLVQLNIDMAQRGVAGDDSWGAKPQDEYLIKGDKTHTYSFYMIPFTKGSEKQYISQFKTFYPVKQDEPLEKTK</sequence>
<evidence type="ECO:0000256" key="5">
    <source>
        <dbReference type="ARBA" id="ARBA00012756"/>
    </source>
</evidence>
<dbReference type="Pfam" id="PF00703">
    <property type="entry name" value="Glyco_hydro_2"/>
    <property type="match status" value="1"/>
</dbReference>
<dbReference type="InterPro" id="IPR023232">
    <property type="entry name" value="Glyco_hydro_2_AS"/>
</dbReference>
<evidence type="ECO:0000313" key="11">
    <source>
        <dbReference type="EMBL" id="EIJ38636.1"/>
    </source>
</evidence>
<dbReference type="FunFam" id="3.20.20.80:FF:000121">
    <property type="entry name" value="Beta-galactosidase"/>
    <property type="match status" value="1"/>
</dbReference>
<keyword evidence="12" id="KW-1185">Reference proteome</keyword>
<dbReference type="InterPro" id="IPR006103">
    <property type="entry name" value="Glyco_hydro_2_cat"/>
</dbReference>
<dbReference type="GO" id="GO:0009341">
    <property type="term" value="C:beta-galactosidase complex"/>
    <property type="evidence" value="ECO:0007669"/>
    <property type="project" value="InterPro"/>
</dbReference>
<dbReference type="SMART" id="SM01038">
    <property type="entry name" value="Bgal_small_N"/>
    <property type="match status" value="1"/>
</dbReference>
<dbReference type="InterPro" id="IPR011013">
    <property type="entry name" value="Gal_mutarotase_sf_dom"/>
</dbReference>
<evidence type="ECO:0000256" key="2">
    <source>
        <dbReference type="ARBA" id="ARBA00001913"/>
    </source>
</evidence>
<dbReference type="SUPFAM" id="SSF49303">
    <property type="entry name" value="beta-Galactosidase/glucuronidase domain"/>
    <property type="match status" value="2"/>
</dbReference>
<evidence type="ECO:0000256" key="4">
    <source>
        <dbReference type="ARBA" id="ARBA00011245"/>
    </source>
</evidence>
<dbReference type="InterPro" id="IPR017853">
    <property type="entry name" value="GH"/>
</dbReference>
<dbReference type="InterPro" id="IPR032312">
    <property type="entry name" value="LacZ_4"/>
</dbReference>
<evidence type="ECO:0000256" key="7">
    <source>
        <dbReference type="ARBA" id="ARBA00022837"/>
    </source>
</evidence>
<name>I3C4U3_9FLAO</name>
<dbReference type="InterPro" id="IPR050347">
    <property type="entry name" value="Bact_Beta-galactosidase"/>
</dbReference>
<dbReference type="PANTHER" id="PTHR46323:SF2">
    <property type="entry name" value="BETA-GALACTOSIDASE"/>
    <property type="match status" value="1"/>
</dbReference>